<dbReference type="OMA" id="IFSLHYA"/>
<feature type="transmembrane region" description="Helical" evidence="1">
    <location>
        <begin position="41"/>
        <end position="62"/>
    </location>
</feature>
<keyword evidence="1" id="KW-0472">Membrane</keyword>
<dbReference type="EMBL" id="LNZG01000021">
    <property type="protein sequence ID" value="ODA90113.1"/>
    <property type="molecule type" value="Genomic_DNA"/>
</dbReference>
<keyword evidence="1" id="KW-1133">Transmembrane helix</keyword>
<evidence type="ECO:0000313" key="2">
    <source>
        <dbReference type="EMBL" id="ODA90113.1"/>
    </source>
</evidence>
<protein>
    <recommendedName>
        <fullName evidence="4">DUF1345 domain-containing protein</fullName>
    </recommendedName>
</protein>
<dbReference type="AlphaFoldDB" id="A0A1E2SK26"/>
<reference evidence="2 3" key="1">
    <citation type="submission" date="2015-11" db="EMBL/GenBank/DDBJ databases">
        <authorList>
            <person name="Zhang Y."/>
            <person name="Guo Z."/>
        </authorList>
    </citation>
    <scope>NUCLEOTIDE SEQUENCE [LARGE SCALE GENOMIC DNA]</scope>
    <source>
        <strain evidence="3">gdw1</strain>
    </source>
</reference>
<organism evidence="2 3">
    <name type="scientific">Leifsonia xyli subsp. xyli</name>
    <dbReference type="NCBI Taxonomy" id="59736"/>
    <lineage>
        <taxon>Bacteria</taxon>
        <taxon>Bacillati</taxon>
        <taxon>Actinomycetota</taxon>
        <taxon>Actinomycetes</taxon>
        <taxon>Micrococcales</taxon>
        <taxon>Microbacteriaceae</taxon>
        <taxon>Leifsonia</taxon>
    </lineage>
</organism>
<evidence type="ECO:0008006" key="4">
    <source>
        <dbReference type="Google" id="ProtNLM"/>
    </source>
</evidence>
<dbReference type="InterPro" id="IPR009781">
    <property type="entry name" value="DUF1345"/>
</dbReference>
<feature type="transmembrane region" description="Helical" evidence="1">
    <location>
        <begin position="193"/>
        <end position="213"/>
    </location>
</feature>
<sequence>MTGEANRQRGRTRLRIYVALAVGAIVAVGMSFVPVVRYALLAGWAAACAVYVVWVWLVVWRLDGPQTQANVTLEDPGRRISDLVLILASTASIFAVVFVLMDARTLKGGAQLGVALLAIVSVALSWLLVHTLFALRYARMYYRRGGGIDFNQQALPRYSDFAYFSFTLGMTFQVSDTNISNSHIRRTVLRHTLLSYVFGTVIVAASVNLVAGLT</sequence>
<feature type="transmembrane region" description="Helical" evidence="1">
    <location>
        <begin position="83"/>
        <end position="101"/>
    </location>
</feature>
<feature type="transmembrane region" description="Helical" evidence="1">
    <location>
        <begin position="16"/>
        <end position="35"/>
    </location>
</feature>
<evidence type="ECO:0000256" key="1">
    <source>
        <dbReference type="SAM" id="Phobius"/>
    </source>
</evidence>
<evidence type="ECO:0000313" key="3">
    <source>
        <dbReference type="Proteomes" id="UP000094426"/>
    </source>
</evidence>
<accession>A0A1E2SK26</accession>
<keyword evidence="1" id="KW-0812">Transmembrane</keyword>
<gene>
    <name evidence="2" type="ORF">ATY41_11445</name>
</gene>
<dbReference type="Pfam" id="PF07077">
    <property type="entry name" value="DUF1345"/>
    <property type="match status" value="1"/>
</dbReference>
<feature type="transmembrane region" description="Helical" evidence="1">
    <location>
        <begin position="113"/>
        <end position="135"/>
    </location>
</feature>
<dbReference type="Proteomes" id="UP000094426">
    <property type="component" value="Unassembled WGS sequence"/>
</dbReference>
<proteinExistence type="predicted"/>
<name>A0A1E2SK26_LEIXY</name>
<comment type="caution">
    <text evidence="2">The sequence shown here is derived from an EMBL/GenBank/DDBJ whole genome shotgun (WGS) entry which is preliminary data.</text>
</comment>